<dbReference type="EMBL" id="JABVEG010000001">
    <property type="protein sequence ID" value="NUI81853.1"/>
    <property type="molecule type" value="Genomic_DNA"/>
</dbReference>
<reference evidence="2 3" key="1">
    <citation type="submission" date="2020-06" db="EMBL/GenBank/DDBJ databases">
        <title>Staphylococcus borealis sp. nov. -A novel member of the Staphylococcaceae family isolated from skin and blood in humans.</title>
        <authorList>
            <person name="Pain M."/>
            <person name="Wolden R."/>
            <person name="Jaen-Luchoro D."/>
            <person name="Salva-Serra F."/>
            <person name="Iglesias B.P."/>
            <person name="Karlsson R."/>
            <person name="Klingenberg C."/>
            <person name="Cavanagh J.P."/>
        </authorList>
    </citation>
    <scope>NUCLEOTIDE SEQUENCE [LARGE SCALE GENOMIC DNA]</scope>
    <source>
        <strain evidence="2 3">58-22</strain>
    </source>
</reference>
<protein>
    <submittedName>
        <fullName evidence="2">GIY-YIG nuclease family protein</fullName>
    </submittedName>
</protein>
<sequence length="284" mass="33369">MIKLTDFIQTPNVSKTKIKFNMNAGDINKRAWDFLLEDSEDWIVMNAWKTRQNNNNLNKADYLIALAQYYPYGPEYFVFGGIYKVEKINPEVFNQVGYKLTLLDNYKAYRKRLIIKIQKPIGRDVYNRLYSTVQEQLNPEVYEIAPNVKLGHFKGYQHVCLKHKELQQIIDRNEPSWKDALSHVKGVYVITDLETGQLYIGSASGNTDGIWQRWSNYAHLNNLTGGNKEFLTILNEKGREYIIQHFQYAILEIFDTKTKTNTIIERENYWKTVLDTKKHGMNHN</sequence>
<gene>
    <name evidence="2" type="ORF">HUN84_03645</name>
</gene>
<dbReference type="SUPFAM" id="SSF82771">
    <property type="entry name" value="GIY-YIG endonuclease"/>
    <property type="match status" value="1"/>
</dbReference>
<dbReference type="RefSeq" id="WP_053030190.1">
    <property type="nucleotide sequence ID" value="NZ_CUEE01000005.1"/>
</dbReference>
<accession>A0ABX2LHS3</accession>
<name>A0ABX2LHS3_9STAP</name>
<organism evidence="2 3">
    <name type="scientific">Staphylococcus borealis</name>
    <dbReference type="NCBI Taxonomy" id="2742203"/>
    <lineage>
        <taxon>Bacteria</taxon>
        <taxon>Bacillati</taxon>
        <taxon>Bacillota</taxon>
        <taxon>Bacilli</taxon>
        <taxon>Bacillales</taxon>
        <taxon>Staphylococcaceae</taxon>
        <taxon>Staphylococcus</taxon>
    </lineage>
</organism>
<dbReference type="InterPro" id="IPR035901">
    <property type="entry name" value="GIY-YIG_endonuc_sf"/>
</dbReference>
<comment type="caution">
    <text evidence="2">The sequence shown here is derived from an EMBL/GenBank/DDBJ whole genome shotgun (WGS) entry which is preliminary data.</text>
</comment>
<keyword evidence="3" id="KW-1185">Reference proteome</keyword>
<dbReference type="GeneID" id="74186552"/>
<proteinExistence type="predicted"/>
<evidence type="ECO:0000313" key="3">
    <source>
        <dbReference type="Proteomes" id="UP000610527"/>
    </source>
</evidence>
<evidence type="ECO:0000259" key="1">
    <source>
        <dbReference type="Pfam" id="PF01541"/>
    </source>
</evidence>
<dbReference type="Proteomes" id="UP000610527">
    <property type="component" value="Unassembled WGS sequence"/>
</dbReference>
<feature type="domain" description="GIY-YIG" evidence="1">
    <location>
        <begin position="185"/>
        <end position="276"/>
    </location>
</feature>
<dbReference type="CDD" id="cd10446">
    <property type="entry name" value="GIY-YIG_unchar_1"/>
    <property type="match status" value="1"/>
</dbReference>
<dbReference type="Pfam" id="PF01541">
    <property type="entry name" value="GIY-YIG"/>
    <property type="match status" value="1"/>
</dbReference>
<dbReference type="InterPro" id="IPR000305">
    <property type="entry name" value="GIY-YIG_endonuc"/>
</dbReference>
<evidence type="ECO:0000313" key="2">
    <source>
        <dbReference type="EMBL" id="NUI81853.1"/>
    </source>
</evidence>
<dbReference type="Gene3D" id="3.40.1440.10">
    <property type="entry name" value="GIY-YIG endonuclease"/>
    <property type="match status" value="1"/>
</dbReference>